<dbReference type="AlphaFoldDB" id="A0A1C3NTG7"/>
<keyword evidence="3" id="KW-1185">Reference proteome</keyword>
<dbReference type="Proteomes" id="UP000199013">
    <property type="component" value="Unassembled WGS sequence"/>
</dbReference>
<evidence type="ECO:0000256" key="1">
    <source>
        <dbReference type="SAM" id="MobiDB-lite"/>
    </source>
</evidence>
<protein>
    <submittedName>
        <fullName evidence="2">Uncharacterized protein</fullName>
    </submittedName>
</protein>
<dbReference type="EMBL" id="FLUV01000168">
    <property type="protein sequence ID" value="SBW17858.1"/>
    <property type="molecule type" value="Genomic_DNA"/>
</dbReference>
<proteinExistence type="predicted"/>
<accession>A0A1C3NTG7</accession>
<name>A0A1C3NTG7_9ACTN</name>
<evidence type="ECO:0000313" key="3">
    <source>
        <dbReference type="Proteomes" id="UP000199013"/>
    </source>
</evidence>
<feature type="region of interest" description="Disordered" evidence="1">
    <location>
        <begin position="1"/>
        <end position="29"/>
    </location>
</feature>
<gene>
    <name evidence="2" type="ORF">FDG2_0402</name>
</gene>
<organism evidence="2 3">
    <name type="scientific">Candidatus Protofrankia californiensis</name>
    <dbReference type="NCBI Taxonomy" id="1839754"/>
    <lineage>
        <taxon>Bacteria</taxon>
        <taxon>Bacillati</taxon>
        <taxon>Actinomycetota</taxon>
        <taxon>Actinomycetes</taxon>
        <taxon>Frankiales</taxon>
        <taxon>Frankiaceae</taxon>
        <taxon>Protofrankia</taxon>
    </lineage>
</organism>
<reference evidence="3" key="1">
    <citation type="submission" date="2016-02" db="EMBL/GenBank/DDBJ databases">
        <authorList>
            <person name="Wibberg D."/>
        </authorList>
    </citation>
    <scope>NUCLEOTIDE SEQUENCE [LARGE SCALE GENOMIC DNA]</scope>
</reference>
<evidence type="ECO:0000313" key="2">
    <source>
        <dbReference type="EMBL" id="SBW17858.1"/>
    </source>
</evidence>
<sequence length="139" mass="14636">MRPSPGITRSTGIARRTLPSHSGTKTVDDYPFPVKTMGGSGLLCPKALPPAHPVHAVHTQTVIAVSKAAERDSDGELTPTGKAVHKAATNGFNSDRMRLYMASTSAIVSGQAIMVSTCWWQCHLCGLILPATATPFGPL</sequence>